<reference evidence="2 3" key="2">
    <citation type="journal article" date="2020" name="Int. J. Syst. Evol. Microbiol.">
        <title>Leptospira yasudae sp. nov. and Leptospira stimsonii sp. nov., two new species of the pathogenic group isolated from environmental sources.</title>
        <authorList>
            <person name="Casanovas-Massana A."/>
            <person name="Hamond C."/>
            <person name="Santos L.A."/>
            <person name="de Oliveira D."/>
            <person name="Hacker K.P."/>
            <person name="Balassiano I."/>
            <person name="Costa F."/>
            <person name="Medeiros M.A."/>
            <person name="Reis M.G."/>
            <person name="Ko A.I."/>
            <person name="Wunder E.A."/>
        </authorList>
    </citation>
    <scope>NUCLEOTIDE SEQUENCE [LARGE SCALE GENOMIC DNA]</scope>
    <source>
        <strain evidence="2 3">B21</strain>
    </source>
</reference>
<evidence type="ECO:0000259" key="1">
    <source>
        <dbReference type="Pfam" id="PF00551"/>
    </source>
</evidence>
<dbReference type="InterPro" id="IPR036477">
    <property type="entry name" value="Formyl_transf_N_sf"/>
</dbReference>
<dbReference type="InterPro" id="IPR002376">
    <property type="entry name" value="Formyl_transf_N"/>
</dbReference>
<keyword evidence="2" id="KW-0808">Transferase</keyword>
<gene>
    <name evidence="2" type="ORF">DLM77_17810</name>
</gene>
<sequence>MKKIVILASDTPHRRYYIKKIISSGISIAAIVFESSSIKPSFPVSPFFSKEEEEFERENFFKDFGDSLEGLSVRVFETINDKACEDYIRGLDADFAVVFGTRRVEPFIIDLFKDGAINVHRGIAEEYRGLDTNLWAIYHSDWENTGVTVHFVAKELDTGDIVFQERVIYPRHVKVYQLRFYETQLCVDLSIRALTDYLNGNLVYRPQTKKGRYYSFMPLVLKELLPGKLEKFNANCVK</sequence>
<dbReference type="Gene3D" id="3.40.50.170">
    <property type="entry name" value="Formyl transferase, N-terminal domain"/>
    <property type="match status" value="1"/>
</dbReference>
<name>A0ABX9LZI0_9LEPT</name>
<dbReference type="EMBL" id="QHCR01000008">
    <property type="protein sequence ID" value="RHX78289.1"/>
    <property type="molecule type" value="Genomic_DNA"/>
</dbReference>
<dbReference type="RefSeq" id="WP_118957381.1">
    <property type="nucleotide sequence ID" value="NZ_QHCR01000008.1"/>
</dbReference>
<evidence type="ECO:0000313" key="2">
    <source>
        <dbReference type="EMBL" id="RHX78289.1"/>
    </source>
</evidence>
<proteinExistence type="predicted"/>
<reference evidence="3" key="1">
    <citation type="submission" date="2018-05" db="EMBL/GenBank/DDBJ databases">
        <title>Leptospira yasudae sp. nov. and Leptospira stimsonii sp. nov., two pathogenic species of the genus Leptospira isolated from environmental sources.</title>
        <authorList>
            <person name="Casanovas-Massana A."/>
            <person name="Hamond C."/>
            <person name="Santos L.A."/>
            <person name="Hacker K.P."/>
            <person name="Balassiano I."/>
            <person name="Medeiros M.A."/>
            <person name="Reis M.G."/>
            <person name="Ko A.I."/>
            <person name="Wunder E.A."/>
        </authorList>
    </citation>
    <scope>NUCLEOTIDE SEQUENCE [LARGE SCALE GENOMIC DNA]</scope>
    <source>
        <strain evidence="3">B21</strain>
    </source>
</reference>
<dbReference type="Pfam" id="PF00551">
    <property type="entry name" value="Formyl_trans_N"/>
    <property type="match status" value="1"/>
</dbReference>
<accession>A0ABX9LZI0</accession>
<evidence type="ECO:0000313" key="3">
    <source>
        <dbReference type="Proteomes" id="UP000285569"/>
    </source>
</evidence>
<organism evidence="2 3">
    <name type="scientific">Leptospira yasudae</name>
    <dbReference type="NCBI Taxonomy" id="2202201"/>
    <lineage>
        <taxon>Bacteria</taxon>
        <taxon>Pseudomonadati</taxon>
        <taxon>Spirochaetota</taxon>
        <taxon>Spirochaetia</taxon>
        <taxon>Leptospirales</taxon>
        <taxon>Leptospiraceae</taxon>
        <taxon>Leptospira</taxon>
    </lineage>
</organism>
<keyword evidence="3" id="KW-1185">Reference proteome</keyword>
<dbReference type="Proteomes" id="UP000285569">
    <property type="component" value="Unassembled WGS sequence"/>
</dbReference>
<protein>
    <submittedName>
        <fullName evidence="2">Formyl transferase</fullName>
    </submittedName>
</protein>
<dbReference type="SUPFAM" id="SSF53328">
    <property type="entry name" value="Formyltransferase"/>
    <property type="match status" value="1"/>
</dbReference>
<comment type="caution">
    <text evidence="2">The sequence shown here is derived from an EMBL/GenBank/DDBJ whole genome shotgun (WGS) entry which is preliminary data.</text>
</comment>
<dbReference type="GO" id="GO:0016740">
    <property type="term" value="F:transferase activity"/>
    <property type="evidence" value="ECO:0007669"/>
    <property type="project" value="UniProtKB-KW"/>
</dbReference>
<feature type="domain" description="Formyl transferase N-terminal" evidence="1">
    <location>
        <begin position="79"/>
        <end position="167"/>
    </location>
</feature>